<keyword evidence="2" id="KW-0378">Hydrolase</keyword>
<dbReference type="SUPFAM" id="SSF53474">
    <property type="entry name" value="alpha/beta-Hydrolases"/>
    <property type="match status" value="1"/>
</dbReference>
<evidence type="ECO:0000313" key="3">
    <source>
        <dbReference type="Proteomes" id="UP000632138"/>
    </source>
</evidence>
<comment type="caution">
    <text evidence="2">The sequence shown here is derived from an EMBL/GenBank/DDBJ whole genome shotgun (WGS) entry which is preliminary data.</text>
</comment>
<keyword evidence="3" id="KW-1185">Reference proteome</keyword>
<proteinExistence type="predicted"/>
<dbReference type="InterPro" id="IPR029058">
    <property type="entry name" value="AB_hydrolase_fold"/>
</dbReference>
<dbReference type="Gene3D" id="3.40.50.1820">
    <property type="entry name" value="alpha/beta hydrolase"/>
    <property type="match status" value="1"/>
</dbReference>
<dbReference type="Pfam" id="PF00561">
    <property type="entry name" value="Abhydrolase_1"/>
    <property type="match status" value="1"/>
</dbReference>
<evidence type="ECO:0000259" key="1">
    <source>
        <dbReference type="Pfam" id="PF00561"/>
    </source>
</evidence>
<reference evidence="2 3" key="1">
    <citation type="submission" date="2021-01" db="EMBL/GenBank/DDBJ databases">
        <title>Actinoplanes sp. nov. LDG1-06 isolated from lichen.</title>
        <authorList>
            <person name="Saeng-In P."/>
            <person name="Phongsopitanun W."/>
            <person name="Kanchanasin P."/>
            <person name="Yuki M."/>
            <person name="Kudo T."/>
            <person name="Ohkuma M."/>
            <person name="Tanasupawat S."/>
        </authorList>
    </citation>
    <scope>NUCLEOTIDE SEQUENCE [LARGE SCALE GENOMIC DNA]</scope>
    <source>
        <strain evidence="2 3">LDG1-06</strain>
    </source>
</reference>
<dbReference type="EMBL" id="JAENHP010000003">
    <property type="protein sequence ID" value="MBM2616220.1"/>
    <property type="molecule type" value="Genomic_DNA"/>
</dbReference>
<organism evidence="2 3">
    <name type="scientific">Paractinoplanes ovalisporus</name>
    <dbReference type="NCBI Taxonomy" id="2810368"/>
    <lineage>
        <taxon>Bacteria</taxon>
        <taxon>Bacillati</taxon>
        <taxon>Actinomycetota</taxon>
        <taxon>Actinomycetes</taxon>
        <taxon>Micromonosporales</taxon>
        <taxon>Micromonosporaceae</taxon>
        <taxon>Paractinoplanes</taxon>
    </lineage>
</organism>
<dbReference type="PANTHER" id="PTHR43433:SF10">
    <property type="entry name" value="AB HYDROLASE-1 DOMAIN-CONTAINING PROTEIN"/>
    <property type="match status" value="1"/>
</dbReference>
<accession>A0ABS2A8Y0</accession>
<dbReference type="PANTHER" id="PTHR43433">
    <property type="entry name" value="HYDROLASE, ALPHA/BETA FOLD FAMILY PROTEIN"/>
    <property type="match status" value="1"/>
</dbReference>
<sequence>MAGGVTVSYSDVYTSGGRRLRYEVSGARDGVPVFLLHGTPGSRVGPKPRGGVLYRLGIRLVSYDRPGFGGSDRHRGRSVADCAGDVAAIADDLGIDKFTVVGRSGGGPHALACAALLPERVTKAAVLVSLAPHDAEIDWFGGMMPSNVQEFGTPAQDESRLVESLRLQADRTRRSPVSLLDSLRQEIAGPDRHVVGDLMMQQLLVETYAEAMRGGPYGWIDDVLASRRDWGFHLDQIKQPVRVWHGAEDNCVPPAHARWLAERIPNADLTVQTGTAHFGAMEILPEILSWLAQPAEVLV</sequence>
<dbReference type="GO" id="GO:0016787">
    <property type="term" value="F:hydrolase activity"/>
    <property type="evidence" value="ECO:0007669"/>
    <property type="project" value="UniProtKB-KW"/>
</dbReference>
<evidence type="ECO:0000313" key="2">
    <source>
        <dbReference type="EMBL" id="MBM2616220.1"/>
    </source>
</evidence>
<protein>
    <submittedName>
        <fullName evidence="2">Alpha/beta hydrolase</fullName>
    </submittedName>
</protein>
<dbReference type="InterPro" id="IPR050471">
    <property type="entry name" value="AB_hydrolase"/>
</dbReference>
<dbReference type="Proteomes" id="UP000632138">
    <property type="component" value="Unassembled WGS sequence"/>
</dbReference>
<name>A0ABS2A8Y0_9ACTN</name>
<feature type="domain" description="AB hydrolase-1" evidence="1">
    <location>
        <begin position="32"/>
        <end position="281"/>
    </location>
</feature>
<gene>
    <name evidence="2" type="ORF">JIG36_11695</name>
</gene>
<dbReference type="InterPro" id="IPR000073">
    <property type="entry name" value="AB_hydrolase_1"/>
</dbReference>
<dbReference type="PRINTS" id="PR00111">
    <property type="entry name" value="ABHYDROLASE"/>
</dbReference>